<gene>
    <name evidence="1" type="ORF">ONZ43_g6003</name>
</gene>
<organism evidence="1 2">
    <name type="scientific">Nemania bipapillata</name>
    <dbReference type="NCBI Taxonomy" id="110536"/>
    <lineage>
        <taxon>Eukaryota</taxon>
        <taxon>Fungi</taxon>
        <taxon>Dikarya</taxon>
        <taxon>Ascomycota</taxon>
        <taxon>Pezizomycotina</taxon>
        <taxon>Sordariomycetes</taxon>
        <taxon>Xylariomycetidae</taxon>
        <taxon>Xylariales</taxon>
        <taxon>Xylariaceae</taxon>
        <taxon>Nemania</taxon>
    </lineage>
</organism>
<evidence type="ECO:0000313" key="2">
    <source>
        <dbReference type="Proteomes" id="UP001153334"/>
    </source>
</evidence>
<reference evidence="1" key="1">
    <citation type="submission" date="2022-11" db="EMBL/GenBank/DDBJ databases">
        <title>Genome Sequence of Nemania bipapillata.</title>
        <authorList>
            <person name="Buettner E."/>
        </authorList>
    </citation>
    <scope>NUCLEOTIDE SEQUENCE</scope>
    <source>
        <strain evidence="1">CP14</strain>
    </source>
</reference>
<sequence>MLRGFLPSTPAVDTAVANHTADKVAAVWTDDEIFGWGRPVLALSAARIGNSERAIEYLTAYEHWVFDDAGFAERGGNGGTPPPFIPGNAGFLYAVAYMAAGWQGSEGDAPGFPRDGSWIVKHEGLYKAL</sequence>
<proteinExistence type="predicted"/>
<keyword evidence="2" id="KW-1185">Reference proteome</keyword>
<evidence type="ECO:0000313" key="1">
    <source>
        <dbReference type="EMBL" id="KAJ8109952.1"/>
    </source>
</evidence>
<accession>A0ACC2I3R2</accession>
<dbReference type="Proteomes" id="UP001153334">
    <property type="component" value="Unassembled WGS sequence"/>
</dbReference>
<protein>
    <submittedName>
        <fullName evidence="1">Uncharacterized protein</fullName>
    </submittedName>
</protein>
<name>A0ACC2I3R2_9PEZI</name>
<dbReference type="EMBL" id="JAPESX010002005">
    <property type="protein sequence ID" value="KAJ8109952.1"/>
    <property type="molecule type" value="Genomic_DNA"/>
</dbReference>
<comment type="caution">
    <text evidence="1">The sequence shown here is derived from an EMBL/GenBank/DDBJ whole genome shotgun (WGS) entry which is preliminary data.</text>
</comment>